<dbReference type="InterPro" id="IPR021484">
    <property type="entry name" value="DUF3137"/>
</dbReference>
<dbReference type="Proteomes" id="UP000591941">
    <property type="component" value="Unassembled WGS sequence"/>
</dbReference>
<dbReference type="OrthoDB" id="3264992at2"/>
<reference evidence="2 3" key="1">
    <citation type="submission" date="2020-08" db="EMBL/GenBank/DDBJ databases">
        <title>Genomic Encyclopedia of Type Strains, Phase IV (KMG-IV): sequencing the most valuable type-strain genomes for metagenomic binning, comparative biology and taxonomic classification.</title>
        <authorList>
            <person name="Goeker M."/>
        </authorList>
    </citation>
    <scope>NUCLEOTIDE SEQUENCE [LARGE SCALE GENOMIC DNA]</scope>
    <source>
        <strain evidence="2 3">DSM 21255</strain>
    </source>
</reference>
<keyword evidence="1" id="KW-0472">Membrane</keyword>
<feature type="transmembrane region" description="Helical" evidence="1">
    <location>
        <begin position="47"/>
        <end position="67"/>
    </location>
</feature>
<evidence type="ECO:0000313" key="2">
    <source>
        <dbReference type="EMBL" id="MBB6477723.1"/>
    </source>
</evidence>
<comment type="caution">
    <text evidence="2">The sequence shown here is derived from an EMBL/GenBank/DDBJ whole genome shotgun (WGS) entry which is preliminary data.</text>
</comment>
<protein>
    <recommendedName>
        <fullName evidence="4">DUF3137 domain-containing protein</fullName>
    </recommendedName>
</protein>
<organism evidence="2 3">
    <name type="scientific">Negativicoccus succinicivorans</name>
    <dbReference type="NCBI Taxonomy" id="620903"/>
    <lineage>
        <taxon>Bacteria</taxon>
        <taxon>Bacillati</taxon>
        <taxon>Bacillota</taxon>
        <taxon>Negativicutes</taxon>
        <taxon>Veillonellales</taxon>
        <taxon>Veillonellaceae</taxon>
        <taxon>Negativicoccus</taxon>
    </lineage>
</organism>
<evidence type="ECO:0000313" key="3">
    <source>
        <dbReference type="Proteomes" id="UP000591941"/>
    </source>
</evidence>
<dbReference type="Pfam" id="PF11335">
    <property type="entry name" value="DUF3137"/>
    <property type="match status" value="1"/>
</dbReference>
<keyword evidence="1" id="KW-1133">Transmembrane helix</keyword>
<gene>
    <name evidence="2" type="ORF">HNR45_000756</name>
</gene>
<dbReference type="AlphaFoldDB" id="A0A841R1U2"/>
<sequence>MKGKKVRKKYRDKFTNPEIVKRIEQIENSPQMQSKLLLVKNGMKNNIINPFVLVIGAMFGFIALSAMRAMLDIYSLLVMAAIVYFGEKYSEQRRKQRRNDLAKSYIDNFLLPVLNEILPDTTIDYSKKIDLKAMKRLVPDSQYYFGNCHIVFGDDYKTEFSNMQAYTETEDSEGHTRQTIDFCGQVLMAKFDTKINGHIRVVPIKKGKVLGVRNHGSYGKKTKIEKEIETESIEFNNSYAIYSTDDFYTRLILDPKIIELLNDWKEKMRVCLYMNEQYISVSFESNAFLFALPQTKKQVDELSLSTEYEKVREKLSGFYSLIDIIGEKL</sequence>
<evidence type="ECO:0008006" key="4">
    <source>
        <dbReference type="Google" id="ProtNLM"/>
    </source>
</evidence>
<keyword evidence="3" id="KW-1185">Reference proteome</keyword>
<dbReference type="EMBL" id="JACHHI010000003">
    <property type="protein sequence ID" value="MBB6477723.1"/>
    <property type="molecule type" value="Genomic_DNA"/>
</dbReference>
<proteinExistence type="predicted"/>
<keyword evidence="1" id="KW-0812">Transmembrane</keyword>
<dbReference type="RefSeq" id="WP_159822677.1">
    <property type="nucleotide sequence ID" value="NZ_CABWNB010000002.1"/>
</dbReference>
<name>A0A841R1U2_9FIRM</name>
<accession>A0A841R1U2</accession>
<evidence type="ECO:0000256" key="1">
    <source>
        <dbReference type="SAM" id="Phobius"/>
    </source>
</evidence>